<dbReference type="PROSITE" id="PS51819">
    <property type="entry name" value="VOC"/>
    <property type="match status" value="1"/>
</dbReference>
<dbReference type="Gene3D" id="3.10.180.10">
    <property type="entry name" value="2,3-Dihydroxybiphenyl 1,2-Dioxygenase, domain 1"/>
    <property type="match status" value="1"/>
</dbReference>
<feature type="domain" description="VOC" evidence="1">
    <location>
        <begin position="2"/>
        <end position="127"/>
    </location>
</feature>
<dbReference type="OrthoDB" id="4265398at2"/>
<dbReference type="PANTHER" id="PTHR36503:SF2">
    <property type="entry name" value="BLR2408 PROTEIN"/>
    <property type="match status" value="1"/>
</dbReference>
<dbReference type="RefSeq" id="WP_141879484.1">
    <property type="nucleotide sequence ID" value="NZ_VFOM01000001.1"/>
</dbReference>
<accession>A0A542YGU5</accession>
<proteinExistence type="predicted"/>
<name>A0A542YGU5_9MICO</name>
<organism evidence="2 3">
    <name type="scientific">Homoserinimonas aerilata</name>
    <dbReference type="NCBI Taxonomy" id="1162970"/>
    <lineage>
        <taxon>Bacteria</taxon>
        <taxon>Bacillati</taxon>
        <taxon>Actinomycetota</taxon>
        <taxon>Actinomycetes</taxon>
        <taxon>Micrococcales</taxon>
        <taxon>Microbacteriaceae</taxon>
        <taxon>Homoserinimonas</taxon>
    </lineage>
</organism>
<dbReference type="EMBL" id="VFOM01000001">
    <property type="protein sequence ID" value="TQL47204.1"/>
    <property type="molecule type" value="Genomic_DNA"/>
</dbReference>
<comment type="caution">
    <text evidence="2">The sequence shown here is derived from an EMBL/GenBank/DDBJ whole genome shotgun (WGS) entry which is preliminary data.</text>
</comment>
<gene>
    <name evidence="2" type="ORF">FB562_0256</name>
</gene>
<protein>
    <recommendedName>
        <fullName evidence="1">VOC domain-containing protein</fullName>
    </recommendedName>
</protein>
<keyword evidence="3" id="KW-1185">Reference proteome</keyword>
<dbReference type="Pfam" id="PF22677">
    <property type="entry name" value="Ble-like_N"/>
    <property type="match status" value="1"/>
</dbReference>
<dbReference type="PANTHER" id="PTHR36503">
    <property type="entry name" value="BLR2520 PROTEIN"/>
    <property type="match status" value="1"/>
</dbReference>
<dbReference type="InterPro" id="IPR053863">
    <property type="entry name" value="Glyoxy/Ble-like_N"/>
</dbReference>
<dbReference type="InterPro" id="IPR037523">
    <property type="entry name" value="VOC_core"/>
</dbReference>
<dbReference type="InterPro" id="IPR029068">
    <property type="entry name" value="Glyas_Bleomycin-R_OHBP_Dase"/>
</dbReference>
<dbReference type="SUPFAM" id="SSF54593">
    <property type="entry name" value="Glyoxalase/Bleomycin resistance protein/Dihydroxybiphenyl dioxygenase"/>
    <property type="match status" value="1"/>
</dbReference>
<dbReference type="AlphaFoldDB" id="A0A542YGU5"/>
<evidence type="ECO:0000313" key="2">
    <source>
        <dbReference type="EMBL" id="TQL47204.1"/>
    </source>
</evidence>
<sequence length="149" mass="16580">MPTEIFVNLTTSDLPRAKEFFQGLGWKINPLFTDDNAACVIIDEHVYLMVLTREFFATFTQKEIADPHTHVLCQTALSADSREAVDALLEKALAAGATEPKEAQDYGFMYSRDFEDPDGNEFSILWMDPKAAEAGPEAFMAEQGEQPPA</sequence>
<reference evidence="2 3" key="1">
    <citation type="submission" date="2019-06" db="EMBL/GenBank/DDBJ databases">
        <title>Sequencing the genomes of 1000 actinobacteria strains.</title>
        <authorList>
            <person name="Klenk H.-P."/>
        </authorList>
    </citation>
    <scope>NUCLEOTIDE SEQUENCE [LARGE SCALE GENOMIC DNA]</scope>
    <source>
        <strain evidence="2 3">DSM 26477</strain>
    </source>
</reference>
<evidence type="ECO:0000313" key="3">
    <source>
        <dbReference type="Proteomes" id="UP000317998"/>
    </source>
</evidence>
<dbReference type="Proteomes" id="UP000317998">
    <property type="component" value="Unassembled WGS sequence"/>
</dbReference>
<evidence type="ECO:0000259" key="1">
    <source>
        <dbReference type="PROSITE" id="PS51819"/>
    </source>
</evidence>